<dbReference type="SUPFAM" id="SSF48452">
    <property type="entry name" value="TPR-like"/>
    <property type="match status" value="1"/>
</dbReference>
<dbReference type="SMART" id="SM00028">
    <property type="entry name" value="TPR"/>
    <property type="match status" value="4"/>
</dbReference>
<dbReference type="PATRIC" id="fig|243231.5.peg.1591"/>
<dbReference type="Proteomes" id="UP000000577">
    <property type="component" value="Chromosome"/>
</dbReference>
<feature type="repeat" description="TPR" evidence="3">
    <location>
        <begin position="112"/>
        <end position="145"/>
    </location>
</feature>
<dbReference type="HOGENOM" id="CLU_010140_1_1_7"/>
<dbReference type="PROSITE" id="PS50005">
    <property type="entry name" value="TPR"/>
    <property type="match status" value="4"/>
</dbReference>
<reference evidence="4 5" key="2">
    <citation type="journal article" date="2012" name="BMC Genomics">
        <title>Comparative genomic analysis of Geobacter sulfurreducens KN400, a strain with enhanced capacity for extracellular electron transfer and electricity production.</title>
        <authorList>
            <person name="Butler J.E."/>
            <person name="Young N.D."/>
            <person name="Aklujkar M."/>
            <person name="Lovley D.R."/>
        </authorList>
    </citation>
    <scope>NUCLEOTIDE SEQUENCE [LARGE SCALE GENOMIC DNA]</scope>
    <source>
        <strain evidence="5">ATCC 51573 / DSM 12127 / PCA</strain>
    </source>
</reference>
<keyword evidence="5" id="KW-1185">Reference proteome</keyword>
<dbReference type="InterPro" id="IPR052943">
    <property type="entry name" value="TMTC_O-mannosyl-trnsfr"/>
</dbReference>
<dbReference type="PANTHER" id="PTHR44809">
    <property type="match status" value="1"/>
</dbReference>
<organism evidence="4 5">
    <name type="scientific">Geobacter sulfurreducens (strain ATCC 51573 / DSM 12127 / PCA)</name>
    <dbReference type="NCBI Taxonomy" id="243231"/>
    <lineage>
        <taxon>Bacteria</taxon>
        <taxon>Pseudomonadati</taxon>
        <taxon>Thermodesulfobacteriota</taxon>
        <taxon>Desulfuromonadia</taxon>
        <taxon>Geobacterales</taxon>
        <taxon>Geobacteraceae</taxon>
        <taxon>Geobacter</taxon>
    </lineage>
</organism>
<dbReference type="AlphaFoldDB" id="Q74CX4"/>
<reference evidence="4 5" key="1">
    <citation type="journal article" date="2003" name="Science">
        <title>Genome of Geobacter sulfurreducens: metal reduction in subsurface environments.</title>
        <authorList>
            <person name="Methe B.A."/>
            <person name="Nelson K.E."/>
            <person name="Eisen J.A."/>
            <person name="Paulsen I.T."/>
            <person name="Nelson W."/>
            <person name="Heidelberg J.F."/>
            <person name="Wu D."/>
            <person name="Wu M."/>
            <person name="Ward N."/>
            <person name="Beanan M.J."/>
            <person name="Dodson R.J."/>
            <person name="Madupu R."/>
            <person name="Brinkac L.M."/>
            <person name="Daugherty S.C."/>
            <person name="DeBoy R.T."/>
            <person name="Durkin A.S."/>
            <person name="Gwinn M."/>
            <person name="Kolonay J.F."/>
            <person name="Sullivan S.A."/>
            <person name="Haft D.H."/>
            <person name="Selengut J."/>
            <person name="Davidsen T.M."/>
            <person name="Zafar N."/>
            <person name="White O."/>
            <person name="Tran B."/>
            <person name="Romero C."/>
            <person name="Forberger H.A."/>
            <person name="Weidman J."/>
            <person name="Khouri H."/>
            <person name="Feldblyum T.V."/>
            <person name="Utterback T.R."/>
            <person name="Van Aken S.E."/>
            <person name="Lovley D.R."/>
            <person name="Fraser C.M."/>
        </authorList>
    </citation>
    <scope>NUCLEOTIDE SEQUENCE [LARGE SCALE GENOMIC DNA]</scope>
    <source>
        <strain evidence="5">ATCC 51573 / DSM 12127 / PCA</strain>
    </source>
</reference>
<dbReference type="InterPro" id="IPR011990">
    <property type="entry name" value="TPR-like_helical_dom_sf"/>
</dbReference>
<accession>Q74CX4</accession>
<evidence type="ECO:0000256" key="1">
    <source>
        <dbReference type="ARBA" id="ARBA00022737"/>
    </source>
</evidence>
<evidence type="ECO:0000256" key="3">
    <source>
        <dbReference type="PROSITE-ProRule" id="PRU00339"/>
    </source>
</evidence>
<dbReference type="EMBL" id="AE017180">
    <property type="protein sequence ID" value="AAR34921.1"/>
    <property type="molecule type" value="Genomic_DNA"/>
</dbReference>
<dbReference type="eggNOG" id="COG0457">
    <property type="taxonomic scope" value="Bacteria"/>
</dbReference>
<name>Q74CX4_GEOSL</name>
<dbReference type="Gene3D" id="3.40.50.2000">
    <property type="entry name" value="Glycogen Phosphorylase B"/>
    <property type="match status" value="1"/>
</dbReference>
<proteinExistence type="predicted"/>
<dbReference type="OrthoDB" id="9814129at2"/>
<dbReference type="Gene3D" id="1.25.40.10">
    <property type="entry name" value="Tetratricopeptide repeat domain"/>
    <property type="match status" value="2"/>
</dbReference>
<dbReference type="EnsemblBacteria" id="AAR34921">
    <property type="protein sequence ID" value="AAR34921"/>
    <property type="gene ID" value="GSU1547"/>
</dbReference>
<dbReference type="InterPro" id="IPR002201">
    <property type="entry name" value="Glyco_trans_9"/>
</dbReference>
<sequence>MSMNSEPTPAEAFFLEGNRLLAASECRAAEACFREALALAPDFAEAHANLGMLLDQEGMAAEAERQYRLALALNPRLGHTHSNLGVLLANQKRFEEAESAYLSAIELEPDSPAAWSNLGVLQACRKQEREAEESYRTALRLDPDYHRASFNLSYLLLRQGRFDEGWSLLESRNRRWFARLEEHLPCPRWRGEDLQGRSLLIGLEAGHGDMIQFCRYAPLLKDRGAARITLVCHVALKDLLKTLDGVDTVISFDEILPDDAWDFWTPAMSIPCYCRTRLDSIPARIPYLHADPGLAEQWAAMLEREWAGPEMRIGLAWKGNPHFENDGDRSLPHLKTLEPLGAVAGVRFFSLQKGAGEEEAAQPPAGLPVVNLMRHIAGFADTAALVANLDLVITVDTAVAHLAGALGTECWVLLPEYRTDWRWLTGRTDSPWYPGVMRLFRQPRVGDWETVVAEVGEALRLFAARPRSPRGTR</sequence>
<dbReference type="InterPro" id="IPR019734">
    <property type="entry name" value="TPR_rpt"/>
</dbReference>
<dbReference type="PANTHER" id="PTHR44809:SF1">
    <property type="entry name" value="PROTEIN O-MANNOSYL-TRANSFERASE TMTC1"/>
    <property type="match status" value="1"/>
</dbReference>
<dbReference type="KEGG" id="gsu:GSU1547"/>
<evidence type="ECO:0000256" key="2">
    <source>
        <dbReference type="ARBA" id="ARBA00022803"/>
    </source>
</evidence>
<dbReference type="Pfam" id="PF07719">
    <property type="entry name" value="TPR_2"/>
    <property type="match status" value="1"/>
</dbReference>
<dbReference type="SMR" id="Q74CX4"/>
<dbReference type="GO" id="GO:0016757">
    <property type="term" value="F:glycosyltransferase activity"/>
    <property type="evidence" value="ECO:0007669"/>
    <property type="project" value="InterPro"/>
</dbReference>
<dbReference type="InterPro" id="IPR013105">
    <property type="entry name" value="TPR_2"/>
</dbReference>
<dbReference type="DNASU" id="2687097"/>
<gene>
    <name evidence="4" type="ordered locus">GSU1547</name>
</gene>
<feature type="repeat" description="TPR" evidence="3">
    <location>
        <begin position="44"/>
        <end position="77"/>
    </location>
</feature>
<keyword evidence="1" id="KW-0677">Repeat</keyword>
<dbReference type="Pfam" id="PF01075">
    <property type="entry name" value="Glyco_transf_9"/>
    <property type="match status" value="1"/>
</dbReference>
<dbReference type="Pfam" id="PF13432">
    <property type="entry name" value="TPR_16"/>
    <property type="match status" value="2"/>
</dbReference>
<feature type="repeat" description="TPR" evidence="3">
    <location>
        <begin position="10"/>
        <end position="43"/>
    </location>
</feature>
<dbReference type="STRING" id="243231.GSU1547"/>
<feature type="repeat" description="TPR" evidence="3">
    <location>
        <begin position="78"/>
        <end position="111"/>
    </location>
</feature>
<keyword evidence="2 3" id="KW-0802">TPR repeat</keyword>
<protein>
    <submittedName>
        <fullName evidence="4">TPR domain protein</fullName>
    </submittedName>
</protein>
<evidence type="ECO:0000313" key="4">
    <source>
        <dbReference type="EMBL" id="AAR34921.1"/>
    </source>
</evidence>
<dbReference type="eggNOG" id="COG0859">
    <property type="taxonomic scope" value="Bacteria"/>
</dbReference>
<dbReference type="SUPFAM" id="SSF53756">
    <property type="entry name" value="UDP-Glycosyltransferase/glycogen phosphorylase"/>
    <property type="match status" value="1"/>
</dbReference>
<evidence type="ECO:0000313" key="5">
    <source>
        <dbReference type="Proteomes" id="UP000000577"/>
    </source>
</evidence>
<dbReference type="InParanoid" id="Q74CX4"/>